<dbReference type="GO" id="GO:0009055">
    <property type="term" value="F:electron transfer activity"/>
    <property type="evidence" value="ECO:0007669"/>
    <property type="project" value="InterPro"/>
</dbReference>
<evidence type="ECO:0000256" key="1">
    <source>
        <dbReference type="ARBA" id="ARBA00002555"/>
    </source>
</evidence>
<proteinExistence type="inferred from homology"/>
<gene>
    <name evidence="3" type="ORF">CTOB1V02_LOCUS16237</name>
</gene>
<dbReference type="AlphaFoldDB" id="A0A7R8WZY3"/>
<dbReference type="GO" id="GO:0020037">
    <property type="term" value="F:heme binding"/>
    <property type="evidence" value="ECO:0007669"/>
    <property type="project" value="InterPro"/>
</dbReference>
<comment type="similarity">
    <text evidence="2">Belongs to the cytochrome c family.</text>
</comment>
<name>A0A7R8WZY3_9CRUS</name>
<evidence type="ECO:0000313" key="3">
    <source>
        <dbReference type="EMBL" id="CAD7238422.1"/>
    </source>
</evidence>
<dbReference type="EMBL" id="OB701232">
    <property type="protein sequence ID" value="CAD7238422.1"/>
    <property type="molecule type" value="Genomic_DNA"/>
</dbReference>
<reference evidence="3" key="1">
    <citation type="submission" date="2020-11" db="EMBL/GenBank/DDBJ databases">
        <authorList>
            <person name="Tran Van P."/>
        </authorList>
    </citation>
    <scope>NUCLEOTIDE SEQUENCE</scope>
</reference>
<dbReference type="Gene3D" id="1.10.760.10">
    <property type="entry name" value="Cytochrome c-like domain"/>
    <property type="match status" value="1"/>
</dbReference>
<organism evidence="3">
    <name type="scientific">Cyprideis torosa</name>
    <dbReference type="NCBI Taxonomy" id="163714"/>
    <lineage>
        <taxon>Eukaryota</taxon>
        <taxon>Metazoa</taxon>
        <taxon>Ecdysozoa</taxon>
        <taxon>Arthropoda</taxon>
        <taxon>Crustacea</taxon>
        <taxon>Oligostraca</taxon>
        <taxon>Ostracoda</taxon>
        <taxon>Podocopa</taxon>
        <taxon>Podocopida</taxon>
        <taxon>Cytherocopina</taxon>
        <taxon>Cytheroidea</taxon>
        <taxon>Cytherideidae</taxon>
        <taxon>Cyprideis</taxon>
    </lineage>
</organism>
<dbReference type="SUPFAM" id="SSF46626">
    <property type="entry name" value="Cytochrome c"/>
    <property type="match status" value="1"/>
</dbReference>
<sequence length="74" mass="8090">MHAQSCGGCHGTEGRLEIDRTFMPLAGMPAEQFVKAMLDFRDGKRPSTLMGSIATGYSEAEIQAMGEYYQQVGE</sequence>
<accession>A0A7R8WZY3</accession>
<evidence type="ECO:0000256" key="2">
    <source>
        <dbReference type="ARBA" id="ARBA00006488"/>
    </source>
</evidence>
<dbReference type="InterPro" id="IPR036909">
    <property type="entry name" value="Cyt_c-like_dom_sf"/>
</dbReference>
<comment type="function">
    <text evidence="1">Electron carrier protein. The oxidized form of the cytochrome c heme group can accept an electron from the heme group of the cytochrome c1 subunit of cytochrome reductase. Cytochrome c then transfers this electron to the cytochrome oxidase complex, the final protein carrier in the mitochondrial electron-transport chain.</text>
</comment>
<protein>
    <submittedName>
        <fullName evidence="3">Uncharacterized protein</fullName>
    </submittedName>
</protein>